<dbReference type="NCBIfam" id="TIGR03800">
    <property type="entry name" value="PLP_synth_Pdx2"/>
    <property type="match status" value="1"/>
</dbReference>
<dbReference type="CDD" id="cd01749">
    <property type="entry name" value="GATase1_PB"/>
    <property type="match status" value="1"/>
</dbReference>
<comment type="catalytic activity">
    <reaction evidence="5 6">
        <text>L-glutamine + H2O = L-glutamate + NH4(+)</text>
        <dbReference type="Rhea" id="RHEA:15889"/>
        <dbReference type="ChEBI" id="CHEBI:15377"/>
        <dbReference type="ChEBI" id="CHEBI:28938"/>
        <dbReference type="ChEBI" id="CHEBI:29985"/>
        <dbReference type="ChEBI" id="CHEBI:58359"/>
        <dbReference type="EC" id="3.5.1.2"/>
    </reaction>
</comment>
<keyword evidence="2 6" id="KW-0663">Pyridoxal phosphate</keyword>
<keyword evidence="3 6" id="KW-0315">Glutamine amidotransferase</keyword>
<evidence type="ECO:0000256" key="6">
    <source>
        <dbReference type="HAMAP-Rule" id="MF_01615"/>
    </source>
</evidence>
<dbReference type="GO" id="GO:1903600">
    <property type="term" value="C:glutaminase complex"/>
    <property type="evidence" value="ECO:0007669"/>
    <property type="project" value="TreeGrafter"/>
</dbReference>
<dbReference type="GO" id="GO:0005829">
    <property type="term" value="C:cytosol"/>
    <property type="evidence" value="ECO:0007669"/>
    <property type="project" value="TreeGrafter"/>
</dbReference>
<reference evidence="9" key="1">
    <citation type="submission" date="2022-09" db="EMBL/GenBank/DDBJ databases">
        <title>Characterization of three MwoI isoschizomers from sequenced genome and metagenomes.</title>
        <authorList>
            <person name="Fomenkov A."/>
            <person name="Xu S.Y."/>
            <person name="Roberts R.J."/>
        </authorList>
    </citation>
    <scope>NUCLEOTIDE SEQUENCE</scope>
    <source>
        <strain evidence="9">DSM 2970</strain>
    </source>
</reference>
<dbReference type="Proteomes" id="UP001065373">
    <property type="component" value="Chromosome"/>
</dbReference>
<dbReference type="FunFam" id="3.40.50.880:FF:000010">
    <property type="entry name" value="uncharacterized protein LOC100176842 isoform X2"/>
    <property type="match status" value="1"/>
</dbReference>
<evidence type="ECO:0000256" key="7">
    <source>
        <dbReference type="PIRSR" id="PIRSR005639-1"/>
    </source>
</evidence>
<dbReference type="GeneID" id="75106224"/>
<dbReference type="InterPro" id="IPR029062">
    <property type="entry name" value="Class_I_gatase-like"/>
</dbReference>
<dbReference type="HAMAP" id="MF_01615">
    <property type="entry name" value="PdxT"/>
    <property type="match status" value="1"/>
</dbReference>
<sequence>MIRIGILDLQGDVSEHLEMTRKAIERMGIDAEAVRVRTASEASSSDAIIISGGESTVIGKLMEETGIKDVIIREKKPVMGTCAGLILLARETDYQQPLLGLIDMKVKRIAFGRQRDSFEEKIEILGREIRGIFIRAPAVTETGEGVEVLSRLNDKIIAVKEGCNMALAFHPELGEDTGLHEYFIKEVLNCVE</sequence>
<dbReference type="PIRSF" id="PIRSF005639">
    <property type="entry name" value="Glut_amidoT_SNO"/>
    <property type="match status" value="1"/>
</dbReference>
<dbReference type="GO" id="GO:0008614">
    <property type="term" value="P:pyridoxine metabolic process"/>
    <property type="evidence" value="ECO:0007669"/>
    <property type="project" value="TreeGrafter"/>
</dbReference>
<proteinExistence type="inferred from homology"/>
<keyword evidence="1 6" id="KW-0378">Hydrolase</keyword>
<dbReference type="EMBL" id="CP104550">
    <property type="protein sequence ID" value="UXH32307.1"/>
    <property type="molecule type" value="Genomic_DNA"/>
</dbReference>
<dbReference type="Pfam" id="PF01174">
    <property type="entry name" value="SNO"/>
    <property type="match status" value="1"/>
</dbReference>
<name>A0A9E7RVS1_METWO</name>
<comment type="function">
    <text evidence="6">Catalyzes the hydrolysis of glutamine to glutamate and ammonia as part of the biosynthesis of pyridoxal 5'-phosphate. The resulting ammonia molecule is channeled to the active site of PdxS.</text>
</comment>
<feature type="binding site" evidence="6 8">
    <location>
        <begin position="134"/>
        <end position="135"/>
    </location>
    <ligand>
        <name>L-glutamine</name>
        <dbReference type="ChEBI" id="CHEBI:58359"/>
    </ligand>
</feature>
<dbReference type="RefSeq" id="WP_261599768.1">
    <property type="nucleotide sequence ID" value="NZ_CP104550.1"/>
</dbReference>
<dbReference type="EC" id="4.3.3.6" evidence="6"/>
<dbReference type="PANTHER" id="PTHR31559">
    <property type="entry name" value="PYRIDOXAL 5'-PHOSPHATE SYNTHASE SUBUNIT SNO"/>
    <property type="match status" value="1"/>
</dbReference>
<dbReference type="SUPFAM" id="SSF52317">
    <property type="entry name" value="Class I glutamine amidotransferase-like"/>
    <property type="match status" value="1"/>
</dbReference>
<dbReference type="GO" id="GO:0036381">
    <property type="term" value="F:pyridoxal 5'-phosphate synthase (glutamine hydrolysing) activity"/>
    <property type="evidence" value="ECO:0007669"/>
    <property type="project" value="UniProtKB-UniRule"/>
</dbReference>
<gene>
    <name evidence="6 9" type="primary">pdxT</name>
    <name evidence="9" type="ORF">N5910_03190</name>
</gene>
<comment type="catalytic activity">
    <reaction evidence="6">
        <text>aldehydo-D-ribose 5-phosphate + D-glyceraldehyde 3-phosphate + L-glutamine = pyridoxal 5'-phosphate + L-glutamate + phosphate + 3 H2O + H(+)</text>
        <dbReference type="Rhea" id="RHEA:31507"/>
        <dbReference type="ChEBI" id="CHEBI:15377"/>
        <dbReference type="ChEBI" id="CHEBI:15378"/>
        <dbReference type="ChEBI" id="CHEBI:29985"/>
        <dbReference type="ChEBI" id="CHEBI:43474"/>
        <dbReference type="ChEBI" id="CHEBI:58273"/>
        <dbReference type="ChEBI" id="CHEBI:58359"/>
        <dbReference type="ChEBI" id="CHEBI:59776"/>
        <dbReference type="ChEBI" id="CHEBI:597326"/>
        <dbReference type="EC" id="4.3.3.6"/>
    </reaction>
</comment>
<dbReference type="EC" id="3.5.1.2" evidence="6"/>
<dbReference type="PROSITE" id="PS51130">
    <property type="entry name" value="PDXT_SNO_2"/>
    <property type="match status" value="1"/>
</dbReference>
<feature type="active site" description="Nucleophile" evidence="6 7">
    <location>
        <position position="82"/>
    </location>
</feature>
<evidence type="ECO:0000256" key="2">
    <source>
        <dbReference type="ARBA" id="ARBA00022898"/>
    </source>
</evidence>
<protein>
    <recommendedName>
        <fullName evidence="6">Pyridoxal 5'-phosphate synthase subunit PdxT</fullName>
        <ecNumber evidence="6">4.3.3.6</ecNumber>
    </recommendedName>
    <alternativeName>
        <fullName evidence="6">Pdx2</fullName>
    </alternativeName>
    <alternativeName>
        <fullName evidence="6">Pyridoxal 5'-phosphate synthase glutaminase subunit</fullName>
        <ecNumber evidence="6">3.5.1.2</ecNumber>
    </alternativeName>
</protein>
<organism evidence="9">
    <name type="scientific">Methanothermobacter wolfeii</name>
    <name type="common">Methanobacterium wolfei</name>
    <dbReference type="NCBI Taxonomy" id="145261"/>
    <lineage>
        <taxon>Archaea</taxon>
        <taxon>Methanobacteriati</taxon>
        <taxon>Methanobacteriota</taxon>
        <taxon>Methanomada group</taxon>
        <taxon>Methanobacteria</taxon>
        <taxon>Methanobacteriales</taxon>
        <taxon>Methanobacteriaceae</taxon>
        <taxon>Methanothermobacter</taxon>
    </lineage>
</organism>
<dbReference type="AlphaFoldDB" id="A0A9E7RVS1"/>
<feature type="binding site" evidence="6 8">
    <location>
        <position position="108"/>
    </location>
    <ligand>
        <name>L-glutamine</name>
        <dbReference type="ChEBI" id="CHEBI:58359"/>
    </ligand>
</feature>
<feature type="active site" description="Charge relay system" evidence="6 7">
    <location>
        <position position="170"/>
    </location>
</feature>
<accession>A0A9E7RVS1</accession>
<comment type="pathway">
    <text evidence="6">Cofactor biosynthesis; pyridoxal 5'-phosphate biosynthesis.</text>
</comment>
<feature type="binding site" evidence="6 8">
    <location>
        <begin position="53"/>
        <end position="55"/>
    </location>
    <ligand>
        <name>L-glutamine</name>
        <dbReference type="ChEBI" id="CHEBI:58359"/>
    </ligand>
</feature>
<keyword evidence="4 6" id="KW-0456">Lyase</keyword>
<feature type="active site" description="Charge relay system" evidence="6 7">
    <location>
        <position position="172"/>
    </location>
</feature>
<evidence type="ECO:0000256" key="3">
    <source>
        <dbReference type="ARBA" id="ARBA00022962"/>
    </source>
</evidence>
<evidence type="ECO:0000256" key="8">
    <source>
        <dbReference type="PIRSR" id="PIRSR005639-2"/>
    </source>
</evidence>
<comment type="subunit">
    <text evidence="6">In the presence of PdxS, forms a dodecamer of heterodimers. Only shows activity in the heterodimer.</text>
</comment>
<dbReference type="GO" id="GO:0042823">
    <property type="term" value="P:pyridoxal phosphate biosynthetic process"/>
    <property type="evidence" value="ECO:0007669"/>
    <property type="project" value="UniProtKB-UniRule"/>
</dbReference>
<dbReference type="InterPro" id="IPR002161">
    <property type="entry name" value="PdxT/SNO"/>
</dbReference>
<dbReference type="GO" id="GO:0006543">
    <property type="term" value="P:L-glutamine catabolic process"/>
    <property type="evidence" value="ECO:0007669"/>
    <property type="project" value="UniProtKB-UniRule"/>
</dbReference>
<evidence type="ECO:0000256" key="1">
    <source>
        <dbReference type="ARBA" id="ARBA00022801"/>
    </source>
</evidence>
<evidence type="ECO:0000256" key="5">
    <source>
        <dbReference type="ARBA" id="ARBA00049534"/>
    </source>
</evidence>
<evidence type="ECO:0000256" key="4">
    <source>
        <dbReference type="ARBA" id="ARBA00023239"/>
    </source>
</evidence>
<dbReference type="Gene3D" id="3.40.50.880">
    <property type="match status" value="1"/>
</dbReference>
<dbReference type="GO" id="GO:0004359">
    <property type="term" value="F:glutaminase activity"/>
    <property type="evidence" value="ECO:0007669"/>
    <property type="project" value="UniProtKB-UniRule"/>
</dbReference>
<dbReference type="PROSITE" id="PS51273">
    <property type="entry name" value="GATASE_TYPE_1"/>
    <property type="match status" value="1"/>
</dbReference>
<comment type="similarity">
    <text evidence="6">Belongs to the glutaminase PdxT/SNO family.</text>
</comment>
<evidence type="ECO:0000313" key="9">
    <source>
        <dbReference type="EMBL" id="UXH32307.1"/>
    </source>
</evidence>
<dbReference type="PANTHER" id="PTHR31559:SF0">
    <property type="entry name" value="PYRIDOXAL 5'-PHOSPHATE SYNTHASE SUBUNIT SNO1-RELATED"/>
    <property type="match status" value="1"/>
</dbReference>